<dbReference type="RefSeq" id="WP_359253995.1">
    <property type="nucleotide sequence ID" value="NZ_JBFAEG010000002.1"/>
</dbReference>
<evidence type="ECO:0000313" key="4">
    <source>
        <dbReference type="EMBL" id="MEU5705779.1"/>
    </source>
</evidence>
<keyword evidence="2" id="KW-1133">Transmembrane helix</keyword>
<feature type="compositionally biased region" description="Polar residues" evidence="1">
    <location>
        <begin position="109"/>
        <end position="140"/>
    </location>
</feature>
<feature type="signal peptide" evidence="3">
    <location>
        <begin position="1"/>
        <end position="22"/>
    </location>
</feature>
<evidence type="ECO:0000256" key="2">
    <source>
        <dbReference type="SAM" id="Phobius"/>
    </source>
</evidence>
<keyword evidence="2" id="KW-0812">Transmembrane</keyword>
<evidence type="ECO:0000256" key="1">
    <source>
        <dbReference type="SAM" id="MobiDB-lite"/>
    </source>
</evidence>
<gene>
    <name evidence="4" type="ORF">AB0H04_02615</name>
</gene>
<feature type="region of interest" description="Disordered" evidence="1">
    <location>
        <begin position="41"/>
        <end position="284"/>
    </location>
</feature>
<dbReference type="Proteomes" id="UP001551011">
    <property type="component" value="Unassembled WGS sequence"/>
</dbReference>
<feature type="compositionally biased region" description="Acidic residues" evidence="1">
    <location>
        <begin position="146"/>
        <end position="167"/>
    </location>
</feature>
<evidence type="ECO:0000256" key="3">
    <source>
        <dbReference type="SAM" id="SignalP"/>
    </source>
</evidence>
<organism evidence="4 5">
    <name type="scientific">Streptomyces flaveolus</name>
    <dbReference type="NCBI Taxonomy" id="67297"/>
    <lineage>
        <taxon>Bacteria</taxon>
        <taxon>Bacillati</taxon>
        <taxon>Actinomycetota</taxon>
        <taxon>Actinomycetes</taxon>
        <taxon>Kitasatosporales</taxon>
        <taxon>Streptomycetaceae</taxon>
        <taxon>Streptomyces</taxon>
    </lineage>
</organism>
<feature type="compositionally biased region" description="Basic and acidic residues" evidence="1">
    <location>
        <begin position="87"/>
        <end position="98"/>
    </location>
</feature>
<evidence type="ECO:0008006" key="6">
    <source>
        <dbReference type="Google" id="ProtNLM"/>
    </source>
</evidence>
<reference evidence="4 5" key="1">
    <citation type="submission" date="2024-06" db="EMBL/GenBank/DDBJ databases">
        <title>The Natural Products Discovery Center: Release of the First 8490 Sequenced Strains for Exploring Actinobacteria Biosynthetic Diversity.</title>
        <authorList>
            <person name="Kalkreuter E."/>
            <person name="Kautsar S.A."/>
            <person name="Yang D."/>
            <person name="Bader C.D."/>
            <person name="Teijaro C.N."/>
            <person name="Fluegel L."/>
            <person name="Davis C.M."/>
            <person name="Simpson J.R."/>
            <person name="Lauterbach L."/>
            <person name="Steele A.D."/>
            <person name="Gui C."/>
            <person name="Meng S."/>
            <person name="Li G."/>
            <person name="Viehrig K."/>
            <person name="Ye F."/>
            <person name="Su P."/>
            <person name="Kiefer A.F."/>
            <person name="Nichols A."/>
            <person name="Cepeda A.J."/>
            <person name="Yan W."/>
            <person name="Fan B."/>
            <person name="Jiang Y."/>
            <person name="Adhikari A."/>
            <person name="Zheng C.-J."/>
            <person name="Schuster L."/>
            <person name="Cowan T.M."/>
            <person name="Smanski M.J."/>
            <person name="Chevrette M.G."/>
            <person name="De Carvalho L.P.S."/>
            <person name="Shen B."/>
        </authorList>
    </citation>
    <scope>NUCLEOTIDE SEQUENCE [LARGE SCALE GENOMIC DNA]</scope>
    <source>
        <strain evidence="4 5">NPDC020594</strain>
    </source>
</reference>
<feature type="compositionally biased region" description="Low complexity" evidence="1">
    <location>
        <begin position="267"/>
        <end position="284"/>
    </location>
</feature>
<feature type="compositionally biased region" description="Low complexity" evidence="1">
    <location>
        <begin position="249"/>
        <end position="258"/>
    </location>
</feature>
<feature type="transmembrane region" description="Helical" evidence="2">
    <location>
        <begin position="291"/>
        <end position="312"/>
    </location>
</feature>
<sequence>MTARPRLTLRCLRLLVVLTATALPAHGTAVAYGGTPVLAAEPDTARPSATGHREQAGTRQGTRQGAARGHAPALTAVPQHGPLEDTAAEHAAPDRGRPDQGPPRKPSPDGTSPDGTSPDGTSPDGTSPDGTSPDGTSPDGTSSDEASSEEASEETSSEEAPSDETSSDETASGEAPAAVPMPSDSASASVRPYRPLASVEPSRAGSRAGEGRMRPGRPDGPEIEDEGDDAPPPATPAAQPEEPEEPETAEVPSVSPSPLETGPDPTGSPQGPGAEQAAQQGEAPTEPVLRILPLGSGLVLIGLGLGLALLGLRLRKS</sequence>
<proteinExistence type="predicted"/>
<protein>
    <recommendedName>
        <fullName evidence="6">Secreted protein</fullName>
    </recommendedName>
</protein>
<feature type="chain" id="PRO_5046357510" description="Secreted protein" evidence="3">
    <location>
        <begin position="23"/>
        <end position="317"/>
    </location>
</feature>
<evidence type="ECO:0000313" key="5">
    <source>
        <dbReference type="Proteomes" id="UP001551011"/>
    </source>
</evidence>
<keyword evidence="2" id="KW-0472">Membrane</keyword>
<keyword evidence="5" id="KW-1185">Reference proteome</keyword>
<comment type="caution">
    <text evidence="4">The sequence shown here is derived from an EMBL/GenBank/DDBJ whole genome shotgun (WGS) entry which is preliminary data.</text>
</comment>
<dbReference type="EMBL" id="JBFAEG010000002">
    <property type="protein sequence ID" value="MEU5705779.1"/>
    <property type="molecule type" value="Genomic_DNA"/>
</dbReference>
<feature type="compositionally biased region" description="Basic and acidic residues" evidence="1">
    <location>
        <begin position="209"/>
        <end position="220"/>
    </location>
</feature>
<accession>A0ABV3A1H0</accession>
<keyword evidence="3" id="KW-0732">Signal</keyword>
<name>A0ABV3A1H0_9ACTN</name>